<keyword evidence="4 14" id="KW-0378">Hydrolase</keyword>
<dbReference type="GO" id="GO:0051536">
    <property type="term" value="F:iron-sulfur cluster binding"/>
    <property type="evidence" value="ECO:0007669"/>
    <property type="project" value="UniProtKB-KW"/>
</dbReference>
<dbReference type="Gene3D" id="1.20.120.920">
    <property type="entry name" value="CRISPR-associated endonuclease Cas1, C-terminal domain"/>
    <property type="match status" value="1"/>
</dbReference>
<proteinExistence type="inferred from homology"/>
<dbReference type="InterPro" id="IPR013343">
    <property type="entry name" value="CRISPR-assoc_prot_Cas4"/>
</dbReference>
<reference evidence="16 17" key="1">
    <citation type="submission" date="2018-10" db="EMBL/GenBank/DDBJ databases">
        <title>Phylogenomics of Brevibacillus.</title>
        <authorList>
            <person name="Dunlap C."/>
        </authorList>
    </citation>
    <scope>NUCLEOTIDE SEQUENCE [LARGE SCALE GENOMIC DNA]</scope>
    <source>
        <strain evidence="16 17">JCM 12215</strain>
    </source>
</reference>
<keyword evidence="2 14" id="KW-0479">Metal-binding</keyword>
<keyword evidence="5" id="KW-0269">Exonuclease</keyword>
<dbReference type="Proteomes" id="UP000282028">
    <property type="component" value="Unassembled WGS sequence"/>
</dbReference>
<evidence type="ECO:0000256" key="10">
    <source>
        <dbReference type="ARBA" id="ARBA00023125"/>
    </source>
</evidence>
<evidence type="ECO:0000313" key="16">
    <source>
        <dbReference type="EMBL" id="RNB69932.1"/>
    </source>
</evidence>
<keyword evidence="11 14" id="KW-0464">Manganese</keyword>
<dbReference type="InterPro" id="IPR042206">
    <property type="entry name" value="CRISPR-assoc_Cas1_C"/>
</dbReference>
<keyword evidence="10 14" id="KW-0238">DNA-binding</keyword>
<dbReference type="GO" id="GO:0004520">
    <property type="term" value="F:DNA endonuclease activity"/>
    <property type="evidence" value="ECO:0007669"/>
    <property type="project" value="InterPro"/>
</dbReference>
<accession>A0A3M8C2L1</accession>
<comment type="catalytic activity">
    <reaction evidence="12">
        <text>exonucleolytic cleavage in the 5'- to 3'-direction to yield nucleoside 3'-phosphates.</text>
        <dbReference type="EC" id="3.1.12.1"/>
    </reaction>
</comment>
<evidence type="ECO:0000259" key="15">
    <source>
        <dbReference type="Pfam" id="PF01930"/>
    </source>
</evidence>
<dbReference type="InterPro" id="IPR042211">
    <property type="entry name" value="CRISPR-assoc_Cas1_N"/>
</dbReference>
<evidence type="ECO:0000256" key="2">
    <source>
        <dbReference type="ARBA" id="ARBA00022723"/>
    </source>
</evidence>
<feature type="domain" description="DUF83" evidence="15">
    <location>
        <begin position="17"/>
        <end position="191"/>
    </location>
</feature>
<dbReference type="GO" id="GO:0051607">
    <property type="term" value="P:defense response to virus"/>
    <property type="evidence" value="ECO:0007669"/>
    <property type="project" value="UniProtKB-UniRule"/>
</dbReference>
<feature type="binding site" evidence="14">
    <location>
        <position position="441"/>
    </location>
    <ligand>
        <name>Mn(2+)</name>
        <dbReference type="ChEBI" id="CHEBI:29035"/>
    </ligand>
</feature>
<dbReference type="InterPro" id="IPR050646">
    <property type="entry name" value="Cas1"/>
</dbReference>
<dbReference type="InterPro" id="IPR023844">
    <property type="entry name" value="CRISPR-assoc_Cas1_MYXAN"/>
</dbReference>
<keyword evidence="8" id="KW-0411">Iron-sulfur</keyword>
<evidence type="ECO:0000256" key="7">
    <source>
        <dbReference type="ARBA" id="ARBA00023004"/>
    </source>
</evidence>
<dbReference type="PANTHER" id="PTHR34353">
    <property type="entry name" value="CRISPR-ASSOCIATED ENDONUCLEASE CAS1 1"/>
    <property type="match status" value="1"/>
</dbReference>
<dbReference type="EC" id="3.1.-.-" evidence="14"/>
<dbReference type="Pfam" id="PF01930">
    <property type="entry name" value="Cas_Cas4"/>
    <property type="match status" value="1"/>
</dbReference>
<dbReference type="NCBIfam" id="TIGR00287">
    <property type="entry name" value="cas1"/>
    <property type="match status" value="1"/>
</dbReference>
<dbReference type="GO" id="GO:0046872">
    <property type="term" value="F:metal ion binding"/>
    <property type="evidence" value="ECO:0007669"/>
    <property type="project" value="UniProtKB-UniRule"/>
</dbReference>
<dbReference type="NCBIfam" id="TIGR00372">
    <property type="entry name" value="cas4"/>
    <property type="match status" value="1"/>
</dbReference>
<evidence type="ECO:0000256" key="1">
    <source>
        <dbReference type="ARBA" id="ARBA00022722"/>
    </source>
</evidence>
<evidence type="ECO:0000256" key="13">
    <source>
        <dbReference type="ARBA" id="ARBA00038592"/>
    </source>
</evidence>
<dbReference type="PANTHER" id="PTHR34353:SF2">
    <property type="entry name" value="CRISPR-ASSOCIATED ENDONUCLEASE CAS1 1"/>
    <property type="match status" value="1"/>
</dbReference>
<gene>
    <name evidence="14 16" type="primary">cas1</name>
    <name evidence="16" type="ORF">EDM52_18335</name>
</gene>
<evidence type="ECO:0000256" key="4">
    <source>
        <dbReference type="ARBA" id="ARBA00022801"/>
    </source>
</evidence>
<comment type="cofactor">
    <cofactor evidence="14">
        <name>Mg(2+)</name>
        <dbReference type="ChEBI" id="CHEBI:18420"/>
    </cofactor>
    <cofactor evidence="14">
        <name>Mn(2+)</name>
        <dbReference type="ChEBI" id="CHEBI:29035"/>
    </cofactor>
</comment>
<evidence type="ECO:0000256" key="3">
    <source>
        <dbReference type="ARBA" id="ARBA00022759"/>
    </source>
</evidence>
<keyword evidence="17" id="KW-1185">Reference proteome</keyword>
<dbReference type="Gene3D" id="3.100.10.20">
    <property type="entry name" value="CRISPR-associated endonuclease Cas1, N-terminal domain"/>
    <property type="match status" value="1"/>
</dbReference>
<feature type="binding site" evidence="14">
    <location>
        <position position="456"/>
    </location>
    <ligand>
        <name>Mn(2+)</name>
        <dbReference type="ChEBI" id="CHEBI:29035"/>
    </ligand>
</feature>
<keyword evidence="3 14" id="KW-0255">Endonuclease</keyword>
<dbReference type="AlphaFoldDB" id="A0A3M8C2L1"/>
<feature type="binding site" evidence="14">
    <location>
        <position position="372"/>
    </location>
    <ligand>
        <name>Mn(2+)</name>
        <dbReference type="ChEBI" id="CHEBI:29035"/>
    </ligand>
</feature>
<keyword evidence="1 14" id="KW-0540">Nuclease</keyword>
<evidence type="ECO:0000256" key="12">
    <source>
        <dbReference type="ARBA" id="ARBA00033996"/>
    </source>
</evidence>
<dbReference type="InterPro" id="IPR011604">
    <property type="entry name" value="PDDEXK-like_dom_sf"/>
</dbReference>
<sequence length="550" mass="63086">MQEISRIQEKEPLIRVMALHALEYCERLFYLEEVEEIRVADARVYDGRRFHELVPEYSEIERFVLEDEELGIMGKIDCVRSKKGEWIPFEYKKGRARKESDGTPGAWPSDILQLAAYALLLEKHHKQSIREGRIYYGTDRRTVQVPITQRERDWVRDTVDRARQLRATPLRPDITSNERLCNRCSLAPVCLPEEERLLISPERETLRLFPEDKETRDVHVTSPGSTVRKSGETIVVETRDGNKSSIPLAEVGSLTLHGPSQITTQTLHLCAQRGVAVHWMTGGGKYMGSLANAAGGVQRRLRQYKGLTDPVLPHRLSVALVSAKIESQLRYMLRMSRGTESRVMLEEDLQMIKTMLRKSHQAKSNEELLGYEGNAARAYFSCLRSLTQDDVSSGMSFVHRSRRPPKDPANVLLSFLYSMLYRDCVQAILTVGLDPTIGFYHQPRSSAYPLALDLMELFRVALSDMVVLGSIHRGQWDVDTDFEIAGEHVWLNETGRKKAIALYERRKQDKWKHPVIGYSLSYARLLELEVRLLEKEWSGHPGLFALNRLR</sequence>
<dbReference type="InterPro" id="IPR002729">
    <property type="entry name" value="CRISPR-assoc_Cas1"/>
</dbReference>
<keyword evidence="7" id="KW-0408">Iron</keyword>
<evidence type="ECO:0000256" key="6">
    <source>
        <dbReference type="ARBA" id="ARBA00022842"/>
    </source>
</evidence>
<dbReference type="Gene3D" id="3.90.320.10">
    <property type="match status" value="1"/>
</dbReference>
<dbReference type="RefSeq" id="WP_122910403.1">
    <property type="nucleotide sequence ID" value="NZ_CBCSBE010000013.1"/>
</dbReference>
<organism evidence="16 17">
    <name type="scientific">Brevibacillus invocatus</name>
    <dbReference type="NCBI Taxonomy" id="173959"/>
    <lineage>
        <taxon>Bacteria</taxon>
        <taxon>Bacillati</taxon>
        <taxon>Bacillota</taxon>
        <taxon>Bacilli</taxon>
        <taxon>Bacillales</taxon>
        <taxon>Paenibacillaceae</taxon>
        <taxon>Brevibacillus</taxon>
    </lineage>
</organism>
<evidence type="ECO:0000256" key="5">
    <source>
        <dbReference type="ARBA" id="ARBA00022839"/>
    </source>
</evidence>
<dbReference type="NCBIfam" id="TIGR03983">
    <property type="entry name" value="cas1_MYXAN"/>
    <property type="match status" value="1"/>
</dbReference>
<dbReference type="InterPro" id="IPR022765">
    <property type="entry name" value="Dna2/Cas4_DUF83"/>
</dbReference>
<dbReference type="CDD" id="cd09634">
    <property type="entry name" value="Cas1_I-II-III"/>
    <property type="match status" value="1"/>
</dbReference>
<dbReference type="GO" id="GO:0004527">
    <property type="term" value="F:exonuclease activity"/>
    <property type="evidence" value="ECO:0007669"/>
    <property type="project" value="UniProtKB-KW"/>
</dbReference>
<dbReference type="Pfam" id="PF01867">
    <property type="entry name" value="Cas_Cas1"/>
    <property type="match status" value="1"/>
</dbReference>
<evidence type="ECO:0000256" key="8">
    <source>
        <dbReference type="ARBA" id="ARBA00023014"/>
    </source>
</evidence>
<comment type="caution">
    <text evidence="16">The sequence shown here is derived from an EMBL/GenBank/DDBJ whole genome shotgun (WGS) entry which is preliminary data.</text>
</comment>
<evidence type="ECO:0000256" key="11">
    <source>
        <dbReference type="ARBA" id="ARBA00023211"/>
    </source>
</evidence>
<dbReference type="GO" id="GO:0043571">
    <property type="term" value="P:maintenance of CRISPR repeat elements"/>
    <property type="evidence" value="ECO:0007669"/>
    <property type="project" value="UniProtKB-UniRule"/>
</dbReference>
<comment type="subunit">
    <text evidence="13 14">Homodimer, forms a heterotetramer with a Cas2 homodimer.</text>
</comment>
<dbReference type="HAMAP" id="MF_01470">
    <property type="entry name" value="Cas1"/>
    <property type="match status" value="1"/>
</dbReference>
<dbReference type="GO" id="GO:0003677">
    <property type="term" value="F:DNA binding"/>
    <property type="evidence" value="ECO:0007669"/>
    <property type="project" value="UniProtKB-KW"/>
</dbReference>
<evidence type="ECO:0000256" key="14">
    <source>
        <dbReference type="HAMAP-Rule" id="MF_01470"/>
    </source>
</evidence>
<keyword evidence="6 14" id="KW-0460">Magnesium</keyword>
<dbReference type="OrthoDB" id="9803119at2"/>
<name>A0A3M8C2L1_9BACL</name>
<protein>
    <recommendedName>
        <fullName evidence="14">CRISPR-associated endonuclease Cas1</fullName>
        <ecNumber evidence="14">3.1.-.-</ecNumber>
    </recommendedName>
</protein>
<evidence type="ECO:0000256" key="9">
    <source>
        <dbReference type="ARBA" id="ARBA00023118"/>
    </source>
</evidence>
<dbReference type="EMBL" id="RHHR01000036">
    <property type="protein sequence ID" value="RNB69932.1"/>
    <property type="molecule type" value="Genomic_DNA"/>
</dbReference>
<comment type="function">
    <text evidence="14">CRISPR (clustered regularly interspaced short palindromic repeat), is an adaptive immune system that provides protection against mobile genetic elements (viruses, transposable elements and conjugative plasmids). CRISPR clusters contain spacers, sequences complementary to antecedent mobile elements, and target invading nucleic acids. CRISPR clusters are transcribed and processed into CRISPR RNA (crRNA). Acts as a dsDNA endonuclease. Involved in the integration of spacer DNA into the CRISPR cassette.</text>
</comment>
<evidence type="ECO:0000313" key="17">
    <source>
        <dbReference type="Proteomes" id="UP000282028"/>
    </source>
</evidence>
<keyword evidence="9 14" id="KW-0051">Antiviral defense</keyword>
<comment type="similarity">
    <text evidence="14">Belongs to the CRISPR-associated endonuclease Cas1 family.</text>
</comment>